<dbReference type="EMBL" id="CAJNOJ010000324">
    <property type="protein sequence ID" value="CAF1399834.1"/>
    <property type="molecule type" value="Genomic_DNA"/>
</dbReference>
<evidence type="ECO:0000256" key="1">
    <source>
        <dbReference type="SAM" id="MobiDB-lite"/>
    </source>
</evidence>
<dbReference type="EMBL" id="CAJNOR010004615">
    <property type="protein sequence ID" value="CAF1516116.1"/>
    <property type="molecule type" value="Genomic_DNA"/>
</dbReference>
<proteinExistence type="predicted"/>
<keyword evidence="4" id="KW-1185">Reference proteome</keyword>
<evidence type="ECO:0000313" key="4">
    <source>
        <dbReference type="Proteomes" id="UP000663828"/>
    </source>
</evidence>
<dbReference type="Proteomes" id="UP000663852">
    <property type="component" value="Unassembled WGS sequence"/>
</dbReference>
<organism evidence="3 4">
    <name type="scientific">Adineta ricciae</name>
    <name type="common">Rotifer</name>
    <dbReference type="NCBI Taxonomy" id="249248"/>
    <lineage>
        <taxon>Eukaryota</taxon>
        <taxon>Metazoa</taxon>
        <taxon>Spiralia</taxon>
        <taxon>Gnathifera</taxon>
        <taxon>Rotifera</taxon>
        <taxon>Eurotatoria</taxon>
        <taxon>Bdelloidea</taxon>
        <taxon>Adinetida</taxon>
        <taxon>Adinetidae</taxon>
        <taxon>Adineta</taxon>
    </lineage>
</organism>
<accession>A0A815UH66</accession>
<feature type="compositionally biased region" description="Polar residues" evidence="1">
    <location>
        <begin position="1"/>
        <end position="12"/>
    </location>
</feature>
<comment type="caution">
    <text evidence="3">The sequence shown here is derived from an EMBL/GenBank/DDBJ whole genome shotgun (WGS) entry which is preliminary data.</text>
</comment>
<dbReference type="Proteomes" id="UP000663828">
    <property type="component" value="Unassembled WGS sequence"/>
</dbReference>
<gene>
    <name evidence="2" type="ORF">EDS130_LOCUS35942</name>
    <name evidence="3" type="ORF">XAT740_LOCUS40505</name>
</gene>
<dbReference type="OrthoDB" id="10521647at2759"/>
<feature type="region of interest" description="Disordered" evidence="1">
    <location>
        <begin position="1"/>
        <end position="22"/>
    </location>
</feature>
<dbReference type="AlphaFoldDB" id="A0A815UH66"/>
<evidence type="ECO:0000313" key="3">
    <source>
        <dbReference type="EMBL" id="CAF1516116.1"/>
    </source>
</evidence>
<evidence type="ECO:0000313" key="2">
    <source>
        <dbReference type="EMBL" id="CAF1399834.1"/>
    </source>
</evidence>
<protein>
    <submittedName>
        <fullName evidence="3">Uncharacterized protein</fullName>
    </submittedName>
</protein>
<sequence>MENQSNANQCLPSSDDKEKSVANTSSALKDICNIKMESESYRTYSNTTDLKSLTSRKRSVDDVCGSETDGENQIDIPHLKRLCVDLQARVARLETTWMPSAEHNEIVQHTLNDMLTCVDHRIAVPHNNNNDMANAMQILNISSIEMMKLNKRTATGTARSIIKFKVPDPPVDFRLPNVDKENRSEASTKALARTNDVLAKNVFTNCCESDCLHELYCIAEGM</sequence>
<name>A0A815UH66_ADIRI</name>
<reference evidence="3" key="1">
    <citation type="submission" date="2021-02" db="EMBL/GenBank/DDBJ databases">
        <authorList>
            <person name="Nowell W R."/>
        </authorList>
    </citation>
    <scope>NUCLEOTIDE SEQUENCE</scope>
</reference>